<name>A0A7J7DYA9_TRIWF</name>
<reference evidence="2 3" key="1">
    <citation type="journal article" date="2020" name="Nat. Commun.">
        <title>Genome of Tripterygium wilfordii and identification of cytochrome P450 involved in triptolide biosynthesis.</title>
        <authorList>
            <person name="Tu L."/>
            <person name="Su P."/>
            <person name="Zhang Z."/>
            <person name="Gao L."/>
            <person name="Wang J."/>
            <person name="Hu T."/>
            <person name="Zhou J."/>
            <person name="Zhang Y."/>
            <person name="Zhao Y."/>
            <person name="Liu Y."/>
            <person name="Song Y."/>
            <person name="Tong Y."/>
            <person name="Lu Y."/>
            <person name="Yang J."/>
            <person name="Xu C."/>
            <person name="Jia M."/>
            <person name="Peters R.J."/>
            <person name="Huang L."/>
            <person name="Gao W."/>
        </authorList>
    </citation>
    <scope>NUCLEOTIDE SEQUENCE [LARGE SCALE GENOMIC DNA]</scope>
    <source>
        <strain evidence="3">cv. XIE 37</strain>
        <tissue evidence="2">Leaf</tissue>
    </source>
</reference>
<dbReference type="Proteomes" id="UP000593562">
    <property type="component" value="Unassembled WGS sequence"/>
</dbReference>
<feature type="coiled-coil region" evidence="1">
    <location>
        <begin position="38"/>
        <end position="72"/>
    </location>
</feature>
<dbReference type="Gene3D" id="6.10.140.1440">
    <property type="match status" value="1"/>
</dbReference>
<evidence type="ECO:0000313" key="3">
    <source>
        <dbReference type="Proteomes" id="UP000593562"/>
    </source>
</evidence>
<protein>
    <submittedName>
        <fullName evidence="2">Uncharacterized protein</fullName>
    </submittedName>
</protein>
<evidence type="ECO:0000313" key="2">
    <source>
        <dbReference type="EMBL" id="KAF5751259.1"/>
    </source>
</evidence>
<gene>
    <name evidence="2" type="ORF">HS088_TW02G00270</name>
</gene>
<proteinExistence type="predicted"/>
<dbReference type="InParanoid" id="A0A7J7DYA9"/>
<dbReference type="AlphaFoldDB" id="A0A7J7DYA9"/>
<organism evidence="2 3">
    <name type="scientific">Tripterygium wilfordii</name>
    <name type="common">Thunder God vine</name>
    <dbReference type="NCBI Taxonomy" id="458696"/>
    <lineage>
        <taxon>Eukaryota</taxon>
        <taxon>Viridiplantae</taxon>
        <taxon>Streptophyta</taxon>
        <taxon>Embryophyta</taxon>
        <taxon>Tracheophyta</taxon>
        <taxon>Spermatophyta</taxon>
        <taxon>Magnoliopsida</taxon>
        <taxon>eudicotyledons</taxon>
        <taxon>Gunneridae</taxon>
        <taxon>Pentapetalae</taxon>
        <taxon>rosids</taxon>
        <taxon>fabids</taxon>
        <taxon>Celastrales</taxon>
        <taxon>Celastraceae</taxon>
        <taxon>Tripterygium</taxon>
    </lineage>
</organism>
<keyword evidence="1" id="KW-0175">Coiled coil</keyword>
<dbReference type="PANTHER" id="PTHR33704:SF1">
    <property type="entry name" value="PROTEIN HEAT INTOLERANT 4-RELATED"/>
    <property type="match status" value="1"/>
</dbReference>
<comment type="caution">
    <text evidence="2">The sequence shown here is derived from an EMBL/GenBank/DDBJ whole genome shotgun (WGS) entry which is preliminary data.</text>
</comment>
<dbReference type="GO" id="GO:1900034">
    <property type="term" value="P:regulation of cellular response to heat"/>
    <property type="evidence" value="ECO:0007669"/>
    <property type="project" value="InterPro"/>
</dbReference>
<accession>A0A7J7DYA9</accession>
<evidence type="ECO:0000256" key="1">
    <source>
        <dbReference type="SAM" id="Coils"/>
    </source>
</evidence>
<dbReference type="EMBL" id="JAAARO010000002">
    <property type="protein sequence ID" value="KAF5751259.1"/>
    <property type="molecule type" value="Genomic_DNA"/>
</dbReference>
<dbReference type="InterPro" id="IPR039313">
    <property type="entry name" value="HIT4"/>
</dbReference>
<sequence>MDNNVFCEFDWELDELEEFTDNLIKEEELSEDQKDAFKNFVKEKVREAKKANREAREARKKALQKMSQETKAAFENRSFNKFYPVSTPDSPNVSKVKSPFINR</sequence>
<dbReference type="PANTHER" id="PTHR33704">
    <property type="entry name" value="PROTEIN HEAT INTOLERANT 4-RELATED"/>
    <property type="match status" value="1"/>
</dbReference>
<keyword evidence="3" id="KW-1185">Reference proteome</keyword>